<dbReference type="Proteomes" id="UP000283442">
    <property type="component" value="Unassembled WGS sequence"/>
</dbReference>
<dbReference type="Pfam" id="PF00825">
    <property type="entry name" value="Ribonuclease_P"/>
    <property type="match status" value="1"/>
</dbReference>
<dbReference type="PANTHER" id="PTHR33992:SF1">
    <property type="entry name" value="RIBONUCLEASE P PROTEIN COMPONENT"/>
    <property type="match status" value="1"/>
</dbReference>
<dbReference type="Gene3D" id="3.30.230.10">
    <property type="match status" value="1"/>
</dbReference>
<gene>
    <name evidence="7" type="primary">rnpA</name>
    <name evidence="9" type="ORF">DW674_06020</name>
</gene>
<dbReference type="InterPro" id="IPR014721">
    <property type="entry name" value="Ribsml_uS5_D2-typ_fold_subgr"/>
</dbReference>
<dbReference type="OrthoDB" id="9810867at2"/>
<dbReference type="GO" id="GO:0001682">
    <property type="term" value="P:tRNA 5'-leader removal"/>
    <property type="evidence" value="ECO:0007669"/>
    <property type="project" value="UniProtKB-UniRule"/>
</dbReference>
<dbReference type="PROSITE" id="PS00648">
    <property type="entry name" value="RIBONUCLEASE_P"/>
    <property type="match status" value="1"/>
</dbReference>
<evidence type="ECO:0000256" key="2">
    <source>
        <dbReference type="ARBA" id="ARBA00022694"/>
    </source>
</evidence>
<comment type="function">
    <text evidence="1 7">RNaseP catalyzes the removal of the 5'-leader sequence from pre-tRNA to produce the mature 5'-terminus. It can also cleave other RNA substrates such as 4.5S RNA. The protein component plays an auxiliary but essential role in vivo by binding to the 5'-leader sequence and broadening the substrate specificity of the ribozyme.</text>
</comment>
<protein>
    <recommendedName>
        <fullName evidence="7 8">Ribonuclease P protein component</fullName>
        <shortName evidence="7">RNase P protein</shortName>
        <shortName evidence="7">RNaseP protein</shortName>
        <ecNumber evidence="7 8">3.1.26.5</ecNumber>
    </recommendedName>
    <alternativeName>
        <fullName evidence="7">Protein C5</fullName>
    </alternativeName>
</protein>
<evidence type="ECO:0000256" key="8">
    <source>
        <dbReference type="NCBIfam" id="TIGR00188"/>
    </source>
</evidence>
<reference evidence="9 10" key="1">
    <citation type="submission" date="2018-08" db="EMBL/GenBank/DDBJ databases">
        <title>A genome reference for cultivated species of the human gut microbiota.</title>
        <authorList>
            <person name="Zou Y."/>
            <person name="Xue W."/>
            <person name="Luo G."/>
        </authorList>
    </citation>
    <scope>NUCLEOTIDE SEQUENCE [LARGE SCALE GENOMIC DNA]</scope>
    <source>
        <strain evidence="9 10">AM25-21AC</strain>
    </source>
</reference>
<evidence type="ECO:0000256" key="4">
    <source>
        <dbReference type="ARBA" id="ARBA00022759"/>
    </source>
</evidence>
<accession>A0A414NWY4</accession>
<keyword evidence="4 7" id="KW-0255">Endonuclease</keyword>
<dbReference type="PANTHER" id="PTHR33992">
    <property type="entry name" value="RIBONUCLEASE P PROTEIN COMPONENT"/>
    <property type="match status" value="1"/>
</dbReference>
<comment type="caution">
    <text evidence="9">The sequence shown here is derived from an EMBL/GenBank/DDBJ whole genome shotgun (WGS) entry which is preliminary data.</text>
</comment>
<organism evidence="9 10">
    <name type="scientific">Mitsuokella multacida</name>
    <dbReference type="NCBI Taxonomy" id="52226"/>
    <lineage>
        <taxon>Bacteria</taxon>
        <taxon>Bacillati</taxon>
        <taxon>Bacillota</taxon>
        <taxon>Negativicutes</taxon>
        <taxon>Selenomonadales</taxon>
        <taxon>Selenomonadaceae</taxon>
        <taxon>Mitsuokella</taxon>
    </lineage>
</organism>
<sequence length="144" mass="16486">MLTLPRRRIIKRRSDFQRVYRSGRSYANRYFVLYVFPSDGVRGRVGFAAGKKLGCAVTRNRVKRLLREAYRLNQDRVREDAALLLVGRKPIVDAKCQAVEQAFLQLGQQAGIFKGSKKDLHVFHGAHHGVRPKHGKSTARQKRS</sequence>
<dbReference type="EC" id="3.1.26.5" evidence="7 8"/>
<keyword evidence="6 7" id="KW-0694">RNA-binding</keyword>
<dbReference type="HAMAP" id="MF_00227">
    <property type="entry name" value="RNase_P"/>
    <property type="match status" value="1"/>
</dbReference>
<keyword evidence="2 7" id="KW-0819">tRNA processing</keyword>
<evidence type="ECO:0000256" key="1">
    <source>
        <dbReference type="ARBA" id="ARBA00002663"/>
    </source>
</evidence>
<dbReference type="EMBL" id="QRHE01000005">
    <property type="protein sequence ID" value="RHF51778.1"/>
    <property type="molecule type" value="Genomic_DNA"/>
</dbReference>
<name>A0A414NWY4_9FIRM</name>
<evidence type="ECO:0000256" key="3">
    <source>
        <dbReference type="ARBA" id="ARBA00022722"/>
    </source>
</evidence>
<dbReference type="InterPro" id="IPR000100">
    <property type="entry name" value="RNase_P"/>
</dbReference>
<comment type="catalytic activity">
    <reaction evidence="7">
        <text>Endonucleolytic cleavage of RNA, removing 5'-extranucleotides from tRNA precursor.</text>
        <dbReference type="EC" id="3.1.26.5"/>
    </reaction>
</comment>
<evidence type="ECO:0000313" key="9">
    <source>
        <dbReference type="EMBL" id="RHF51778.1"/>
    </source>
</evidence>
<comment type="subunit">
    <text evidence="7">Consists of a catalytic RNA component (M1 or rnpB) and a protein subunit.</text>
</comment>
<dbReference type="GO" id="GO:0030677">
    <property type="term" value="C:ribonuclease P complex"/>
    <property type="evidence" value="ECO:0007669"/>
    <property type="project" value="TreeGrafter"/>
</dbReference>
<evidence type="ECO:0000256" key="5">
    <source>
        <dbReference type="ARBA" id="ARBA00022801"/>
    </source>
</evidence>
<dbReference type="RefSeq" id="WP_118175967.1">
    <property type="nucleotide sequence ID" value="NZ_CAUCJG010000014.1"/>
</dbReference>
<keyword evidence="3 7" id="KW-0540">Nuclease</keyword>
<dbReference type="GO" id="GO:0004526">
    <property type="term" value="F:ribonuclease P activity"/>
    <property type="evidence" value="ECO:0007669"/>
    <property type="project" value="UniProtKB-UniRule"/>
</dbReference>
<keyword evidence="5 7" id="KW-0378">Hydrolase</keyword>
<evidence type="ECO:0000256" key="7">
    <source>
        <dbReference type="HAMAP-Rule" id="MF_00227"/>
    </source>
</evidence>
<dbReference type="AlphaFoldDB" id="A0A414NWY4"/>
<proteinExistence type="inferred from homology"/>
<comment type="similarity">
    <text evidence="7">Belongs to the RnpA family.</text>
</comment>
<evidence type="ECO:0000256" key="6">
    <source>
        <dbReference type="ARBA" id="ARBA00022884"/>
    </source>
</evidence>
<dbReference type="InterPro" id="IPR020568">
    <property type="entry name" value="Ribosomal_Su5_D2-typ_SF"/>
</dbReference>
<dbReference type="GO" id="GO:0042781">
    <property type="term" value="F:3'-tRNA processing endoribonuclease activity"/>
    <property type="evidence" value="ECO:0007669"/>
    <property type="project" value="TreeGrafter"/>
</dbReference>
<dbReference type="InterPro" id="IPR020539">
    <property type="entry name" value="RNase_P_CS"/>
</dbReference>
<dbReference type="NCBIfam" id="TIGR00188">
    <property type="entry name" value="rnpA"/>
    <property type="match status" value="1"/>
</dbReference>
<dbReference type="SUPFAM" id="SSF54211">
    <property type="entry name" value="Ribosomal protein S5 domain 2-like"/>
    <property type="match status" value="1"/>
</dbReference>
<evidence type="ECO:0000313" key="10">
    <source>
        <dbReference type="Proteomes" id="UP000283442"/>
    </source>
</evidence>
<dbReference type="GO" id="GO:0000049">
    <property type="term" value="F:tRNA binding"/>
    <property type="evidence" value="ECO:0007669"/>
    <property type="project" value="UniProtKB-UniRule"/>
</dbReference>